<evidence type="ECO:0000256" key="7">
    <source>
        <dbReference type="ARBA" id="ARBA00022989"/>
    </source>
</evidence>
<evidence type="ECO:0000256" key="10">
    <source>
        <dbReference type="SAM" id="Phobius"/>
    </source>
</evidence>
<dbReference type="InterPro" id="IPR023194">
    <property type="entry name" value="eIF3-like_dom_sf"/>
</dbReference>
<keyword evidence="6" id="KW-0648">Protein biosynthesis</keyword>
<evidence type="ECO:0008006" key="13">
    <source>
        <dbReference type="Google" id="ProtNLM"/>
    </source>
</evidence>
<evidence type="ECO:0000256" key="9">
    <source>
        <dbReference type="SAM" id="MobiDB-lite"/>
    </source>
</evidence>
<feature type="region of interest" description="Disordered" evidence="9">
    <location>
        <begin position="1"/>
        <end position="91"/>
    </location>
</feature>
<comment type="caution">
    <text evidence="11">The sequence shown here is derived from an EMBL/GenBank/DDBJ whole genome shotgun (WGS) entry which is preliminary data.</text>
</comment>
<dbReference type="GO" id="GO:0016020">
    <property type="term" value="C:membrane"/>
    <property type="evidence" value="ECO:0007669"/>
    <property type="project" value="UniProtKB-SubCell"/>
</dbReference>
<dbReference type="AlphaFoldDB" id="A0A8J6HE67"/>
<gene>
    <name evidence="11" type="ORF">GEV33_010329</name>
</gene>
<dbReference type="InterPro" id="IPR013906">
    <property type="entry name" value="eIF3j"/>
</dbReference>
<evidence type="ECO:0000313" key="11">
    <source>
        <dbReference type="EMBL" id="KAH0812462.1"/>
    </source>
</evidence>
<feature type="transmembrane region" description="Helical" evidence="10">
    <location>
        <begin position="274"/>
        <end position="296"/>
    </location>
</feature>
<dbReference type="Pfam" id="PF08597">
    <property type="entry name" value="eIF3_subunit"/>
    <property type="match status" value="1"/>
</dbReference>
<dbReference type="InterPro" id="IPR007919">
    <property type="entry name" value="UPF0220"/>
</dbReference>
<accession>A0A8J6HE67</accession>
<evidence type="ECO:0000256" key="8">
    <source>
        <dbReference type="ARBA" id="ARBA00023136"/>
    </source>
</evidence>
<dbReference type="PANTHER" id="PTHR21681">
    <property type="entry name" value="EUKARYOTIC TRANSLATION INITIATION FACTOR 3 SUBUNIT J"/>
    <property type="match status" value="1"/>
</dbReference>
<evidence type="ECO:0000256" key="6">
    <source>
        <dbReference type="ARBA" id="ARBA00022917"/>
    </source>
</evidence>
<reference evidence="11" key="2">
    <citation type="submission" date="2021-08" db="EMBL/GenBank/DDBJ databases">
        <authorList>
            <person name="Eriksson T."/>
        </authorList>
    </citation>
    <scope>NUCLEOTIDE SEQUENCE</scope>
    <source>
        <strain evidence="11">Stoneville</strain>
        <tissue evidence="11">Whole head</tissue>
    </source>
</reference>
<reference evidence="11" key="1">
    <citation type="journal article" date="2020" name="J Insects Food Feed">
        <title>The yellow mealworm (Tenebrio molitor) genome: a resource for the emerging insects as food and feed industry.</title>
        <authorList>
            <person name="Eriksson T."/>
            <person name="Andere A."/>
            <person name="Kelstrup H."/>
            <person name="Emery V."/>
            <person name="Picard C."/>
        </authorList>
    </citation>
    <scope>NUCLEOTIDE SEQUENCE</scope>
    <source>
        <strain evidence="11">Stoneville</strain>
        <tissue evidence="11">Whole head</tissue>
    </source>
</reference>
<dbReference type="EMBL" id="JABDTM020026033">
    <property type="protein sequence ID" value="KAH0812462.1"/>
    <property type="molecule type" value="Genomic_DNA"/>
</dbReference>
<evidence type="ECO:0000256" key="5">
    <source>
        <dbReference type="ARBA" id="ARBA00022692"/>
    </source>
</evidence>
<dbReference type="Pfam" id="PF05255">
    <property type="entry name" value="UPF0220"/>
    <property type="match status" value="1"/>
</dbReference>
<evidence type="ECO:0000256" key="1">
    <source>
        <dbReference type="ARBA" id="ARBA00004141"/>
    </source>
</evidence>
<feature type="compositionally biased region" description="Basic and acidic residues" evidence="9">
    <location>
        <begin position="50"/>
        <end position="83"/>
    </location>
</feature>
<feature type="transmembrane region" description="Helical" evidence="10">
    <location>
        <begin position="378"/>
        <end position="398"/>
    </location>
</feature>
<evidence type="ECO:0000256" key="3">
    <source>
        <dbReference type="ARBA" id="ARBA00022490"/>
    </source>
</evidence>
<organism evidence="11 12">
    <name type="scientific">Tenebrio molitor</name>
    <name type="common">Yellow mealworm beetle</name>
    <dbReference type="NCBI Taxonomy" id="7067"/>
    <lineage>
        <taxon>Eukaryota</taxon>
        <taxon>Metazoa</taxon>
        <taxon>Ecdysozoa</taxon>
        <taxon>Arthropoda</taxon>
        <taxon>Hexapoda</taxon>
        <taxon>Insecta</taxon>
        <taxon>Pterygota</taxon>
        <taxon>Neoptera</taxon>
        <taxon>Endopterygota</taxon>
        <taxon>Coleoptera</taxon>
        <taxon>Polyphaga</taxon>
        <taxon>Cucujiformia</taxon>
        <taxon>Tenebrionidae</taxon>
        <taxon>Tenebrio</taxon>
    </lineage>
</organism>
<evidence type="ECO:0000256" key="2">
    <source>
        <dbReference type="ARBA" id="ARBA00005335"/>
    </source>
</evidence>
<evidence type="ECO:0000313" key="12">
    <source>
        <dbReference type="Proteomes" id="UP000719412"/>
    </source>
</evidence>
<comment type="subcellular location">
    <subcellularLocation>
        <location evidence="1">Membrane</location>
        <topology evidence="1">Multi-pass membrane protein</topology>
    </subcellularLocation>
</comment>
<feature type="compositionally biased region" description="Acidic residues" evidence="9">
    <location>
        <begin position="26"/>
        <end position="43"/>
    </location>
</feature>
<evidence type="ECO:0000256" key="4">
    <source>
        <dbReference type="ARBA" id="ARBA00022540"/>
    </source>
</evidence>
<dbReference type="Gene3D" id="1.10.246.60">
    <property type="entry name" value="Eukaryotic translation initiation factor 3 like domains"/>
    <property type="match status" value="1"/>
</dbReference>
<keyword evidence="4" id="KW-0396">Initiation factor</keyword>
<name>A0A8J6HE67_TENMO</name>
<keyword evidence="5 10" id="KW-0812">Transmembrane</keyword>
<dbReference type="GO" id="GO:0005852">
    <property type="term" value="C:eukaryotic translation initiation factor 3 complex"/>
    <property type="evidence" value="ECO:0007669"/>
    <property type="project" value="InterPro"/>
</dbReference>
<dbReference type="PANTHER" id="PTHR21681:SF0">
    <property type="entry name" value="EUKARYOTIC TRANSLATION INITIATION FACTOR 3 SUBUNIT J"/>
    <property type="match status" value="1"/>
</dbReference>
<keyword evidence="7 10" id="KW-1133">Transmembrane helix</keyword>
<keyword evidence="12" id="KW-1185">Reference proteome</keyword>
<proteinExistence type="inferred from homology"/>
<dbReference type="GO" id="GO:0003743">
    <property type="term" value="F:translation initiation factor activity"/>
    <property type="evidence" value="ECO:0007669"/>
    <property type="project" value="UniProtKB-KW"/>
</dbReference>
<sequence length="407" mass="46116">MESWDDENFEPPTVAPVTINSNKWEGEDEEEDVKESWEDEEEDKAPPSVDEAKLKPKKQTLAEKIAEKERRKREEMEKRLREQQEEEEISMEEKIRMQKESDLKIALETTFGGDTNNTPSTGLDGLSLPTTKEEFQDFTDSLSKKLLGLSKNTEYPVFTENLLRNLCATLSSLDIKKIKNTLDNLYLEKQKIEKGEKTRKNKGKGKAKLKLDDGNDHKDLLVELQQKKKLNDHQKIKLKDSYSIDKDKGKEVGEMYQILTVPCVGEISPLKFNLTLACSAGILFSSGWWLMIGLLAENAVTVVGFLPGVFSSVALIIVNMIPISLIQEPTLYAPSSRCGRLTVKTCLLIGFMIAFGSLIGACYILFNDYVLDAEERNKWPGCGIFLQNLLIFAAAVLLKLRRSQEYF</sequence>
<protein>
    <recommendedName>
        <fullName evidence="13">EIF3j</fullName>
    </recommendedName>
</protein>
<keyword evidence="3" id="KW-0963">Cytoplasm</keyword>
<dbReference type="Proteomes" id="UP000719412">
    <property type="component" value="Unassembled WGS sequence"/>
</dbReference>
<comment type="similarity">
    <text evidence="2">Belongs to the UPF0220 family.</text>
</comment>
<feature type="transmembrane region" description="Helical" evidence="10">
    <location>
        <begin position="346"/>
        <end position="366"/>
    </location>
</feature>
<feature type="transmembrane region" description="Helical" evidence="10">
    <location>
        <begin position="302"/>
        <end position="325"/>
    </location>
</feature>
<keyword evidence="8 10" id="KW-0472">Membrane</keyword>